<feature type="coiled-coil region" evidence="2">
    <location>
        <begin position="12"/>
        <end position="95"/>
    </location>
</feature>
<dbReference type="OrthoDB" id="2121607at2759"/>
<organism evidence="4 5">
    <name type="scientific">Desmophyllum pertusum</name>
    <dbReference type="NCBI Taxonomy" id="174260"/>
    <lineage>
        <taxon>Eukaryota</taxon>
        <taxon>Metazoa</taxon>
        <taxon>Cnidaria</taxon>
        <taxon>Anthozoa</taxon>
        <taxon>Hexacorallia</taxon>
        <taxon>Scleractinia</taxon>
        <taxon>Caryophylliina</taxon>
        <taxon>Caryophylliidae</taxon>
        <taxon>Desmophyllum</taxon>
    </lineage>
</organism>
<evidence type="ECO:0000256" key="2">
    <source>
        <dbReference type="SAM" id="Coils"/>
    </source>
</evidence>
<name>A0A9W9YLY4_9CNID</name>
<dbReference type="PANTHER" id="PTHR32123">
    <property type="entry name" value="BICD FAMILY-LIKE CARGO ADAPTER"/>
    <property type="match status" value="1"/>
</dbReference>
<evidence type="ECO:0000256" key="3">
    <source>
        <dbReference type="SAM" id="MobiDB-lite"/>
    </source>
</evidence>
<sequence length="391" mass="44894">MQHKGRSRLESVEEYIHLASELKDERDALTMEIADHKDNQERIVFDRNVLKERVEYLEEELQEKARQGLTWFNCLQEARLEAGELKAELENLKADNARRNFGKQGNSLFGEVEDKRLELEKRYGSLRARHEGMVKVHNMTKQHLQRLKNQVATLLQVKSCHADASQIQRLTQALVQKEGEEDSNMSSRLMEFHDAFSEFGDKKDYVNFLQLQLEDSKKVVAALNKELQTKTLLHLSETDRLRHTEHQLHISESKVERLNSENIKLRLKIDDLRIKMQSHSQRDPQNVLQKANSSLRKTKSAAGLIDAKPASVPQLASKKDDRENFTSKVNAKVAKMEPQIAKPRAAPAKDEHGQTFNAKVAKMEPQLPSLGQPQQKMNIGKSLNSRLTTKN</sequence>
<keyword evidence="5" id="KW-1185">Reference proteome</keyword>
<keyword evidence="1 2" id="KW-0175">Coiled coil</keyword>
<comment type="caution">
    <text evidence="4">The sequence shown here is derived from an EMBL/GenBank/DDBJ whole genome shotgun (WGS) entry which is preliminary data.</text>
</comment>
<feature type="compositionally biased region" description="Polar residues" evidence="3">
    <location>
        <begin position="277"/>
        <end position="295"/>
    </location>
</feature>
<dbReference type="Proteomes" id="UP001163046">
    <property type="component" value="Unassembled WGS sequence"/>
</dbReference>
<dbReference type="InterPro" id="IPR051149">
    <property type="entry name" value="Spindly/BICDR_Dynein_Adapter"/>
</dbReference>
<evidence type="ECO:0000256" key="1">
    <source>
        <dbReference type="ARBA" id="ARBA00023054"/>
    </source>
</evidence>
<feature type="region of interest" description="Disordered" evidence="3">
    <location>
        <begin position="277"/>
        <end position="391"/>
    </location>
</feature>
<reference evidence="4" key="1">
    <citation type="submission" date="2023-01" db="EMBL/GenBank/DDBJ databases">
        <title>Genome assembly of the deep-sea coral Lophelia pertusa.</title>
        <authorList>
            <person name="Herrera S."/>
            <person name="Cordes E."/>
        </authorList>
    </citation>
    <scope>NUCLEOTIDE SEQUENCE</scope>
    <source>
        <strain evidence="4">USNM1676648</strain>
        <tissue evidence="4">Polyp</tissue>
    </source>
</reference>
<feature type="compositionally biased region" description="Polar residues" evidence="3">
    <location>
        <begin position="369"/>
        <end position="391"/>
    </location>
</feature>
<evidence type="ECO:0000313" key="4">
    <source>
        <dbReference type="EMBL" id="KAJ7357689.1"/>
    </source>
</evidence>
<accession>A0A9W9YLY4</accession>
<dbReference type="PANTHER" id="PTHR32123:SF9">
    <property type="entry name" value="PROTEIN SPINDLY"/>
    <property type="match status" value="1"/>
</dbReference>
<dbReference type="AlphaFoldDB" id="A0A9W9YLY4"/>
<feature type="coiled-coil region" evidence="2">
    <location>
        <begin position="206"/>
        <end position="275"/>
    </location>
</feature>
<dbReference type="EMBL" id="MU827319">
    <property type="protein sequence ID" value="KAJ7357689.1"/>
    <property type="molecule type" value="Genomic_DNA"/>
</dbReference>
<gene>
    <name evidence="4" type="primary">SPDL1</name>
    <name evidence="4" type="ORF">OS493_023822</name>
</gene>
<proteinExistence type="predicted"/>
<protein>
    <submittedName>
        <fullName evidence="4">Protein Spindly</fullName>
    </submittedName>
</protein>
<evidence type="ECO:0000313" key="5">
    <source>
        <dbReference type="Proteomes" id="UP001163046"/>
    </source>
</evidence>